<evidence type="ECO:0000256" key="7">
    <source>
        <dbReference type="ARBA" id="ARBA00023027"/>
    </source>
</evidence>
<gene>
    <name evidence="11" type="ORF">J7561_04105</name>
</gene>
<dbReference type="GO" id="GO:0050661">
    <property type="term" value="F:NADP binding"/>
    <property type="evidence" value="ECO:0007669"/>
    <property type="project" value="TreeGrafter"/>
</dbReference>
<dbReference type="Proteomes" id="UP000680020">
    <property type="component" value="Unassembled WGS sequence"/>
</dbReference>
<evidence type="ECO:0000256" key="4">
    <source>
        <dbReference type="ARBA" id="ARBA00022741"/>
    </source>
</evidence>
<comment type="function">
    <text evidence="1">The transhydrogenation between NADH and NADP is coupled to respiration and ATP hydrolysis and functions as a proton pump across the membrane.</text>
</comment>
<keyword evidence="6" id="KW-1278">Translocase</keyword>
<dbReference type="InterPro" id="IPR036291">
    <property type="entry name" value="NAD(P)-bd_dom_sf"/>
</dbReference>
<dbReference type="SMART" id="SM01003">
    <property type="entry name" value="AlaDh_PNT_N"/>
    <property type="match status" value="1"/>
</dbReference>
<evidence type="ECO:0000256" key="2">
    <source>
        <dbReference type="ARBA" id="ARBA00005689"/>
    </source>
</evidence>
<dbReference type="SUPFAM" id="SSF52283">
    <property type="entry name" value="Formate/glycerate dehydrogenase catalytic domain-like"/>
    <property type="match status" value="1"/>
</dbReference>
<evidence type="ECO:0000313" key="12">
    <source>
        <dbReference type="Proteomes" id="UP000680020"/>
    </source>
</evidence>
<evidence type="ECO:0000256" key="6">
    <source>
        <dbReference type="ARBA" id="ARBA00022967"/>
    </source>
</evidence>
<dbReference type="SMART" id="SM01002">
    <property type="entry name" value="AlaDh_PNT_C"/>
    <property type="match status" value="1"/>
</dbReference>
<dbReference type="Gene3D" id="3.40.50.720">
    <property type="entry name" value="NAD(P)-binding Rossmann-like Domain"/>
    <property type="match status" value="2"/>
</dbReference>
<dbReference type="PROSITE" id="PS00837">
    <property type="entry name" value="ALADH_PNT_2"/>
    <property type="match status" value="1"/>
</dbReference>
<protein>
    <recommendedName>
        <fullName evidence="3">proton-translocating NAD(P)(+) transhydrogenase</fullName>
        <ecNumber evidence="3">7.1.1.1</ecNumber>
    </recommendedName>
</protein>
<dbReference type="AlphaFoldDB" id="A0A162UM71"/>
<dbReference type="RefSeq" id="WP_008315383.1">
    <property type="nucleotide sequence ID" value="NZ_CP115969.1"/>
</dbReference>
<dbReference type="InterPro" id="IPR008143">
    <property type="entry name" value="Ala_DH/PNT_CS2"/>
</dbReference>
<evidence type="ECO:0000256" key="5">
    <source>
        <dbReference type="ARBA" id="ARBA00022857"/>
    </source>
</evidence>
<evidence type="ECO:0000313" key="11">
    <source>
        <dbReference type="EMBL" id="MBS7824384.1"/>
    </source>
</evidence>
<accession>A0A162UM71</accession>
<dbReference type="GO" id="GO:0006740">
    <property type="term" value="P:NADPH regeneration"/>
    <property type="evidence" value="ECO:0007669"/>
    <property type="project" value="TreeGrafter"/>
</dbReference>
<dbReference type="CDD" id="cd05304">
    <property type="entry name" value="Rubrum_tdh"/>
    <property type="match status" value="1"/>
</dbReference>
<name>A0A162UM71_9GAMM</name>
<dbReference type="PANTHER" id="PTHR10160">
    <property type="entry name" value="NAD(P) TRANSHYDROGENASE"/>
    <property type="match status" value="1"/>
</dbReference>
<proteinExistence type="inferred from homology"/>
<evidence type="ECO:0000256" key="3">
    <source>
        <dbReference type="ARBA" id="ARBA00012943"/>
    </source>
</evidence>
<feature type="domain" description="Alanine dehydrogenase/pyridine nucleotide transhydrogenase N-terminal" evidence="10">
    <location>
        <begin position="6"/>
        <end position="136"/>
    </location>
</feature>
<feature type="domain" description="Alanine dehydrogenase/pyridine nucleotide transhydrogenase NAD(H)-binding" evidence="9">
    <location>
        <begin position="145"/>
        <end position="307"/>
    </location>
</feature>
<dbReference type="GeneID" id="58264474"/>
<dbReference type="EMBL" id="JAGIBU010000002">
    <property type="protein sequence ID" value="MBS7824384.1"/>
    <property type="molecule type" value="Genomic_DNA"/>
</dbReference>
<keyword evidence="5" id="KW-0521">NADP</keyword>
<dbReference type="Pfam" id="PF01262">
    <property type="entry name" value="AlaDh_PNT_C"/>
    <property type="match status" value="1"/>
</dbReference>
<comment type="catalytic activity">
    <reaction evidence="8">
        <text>NAD(+) + NADPH + H(+)(in) = NADH + NADP(+) + H(+)(out)</text>
        <dbReference type="Rhea" id="RHEA:47992"/>
        <dbReference type="ChEBI" id="CHEBI:15378"/>
        <dbReference type="ChEBI" id="CHEBI:57540"/>
        <dbReference type="ChEBI" id="CHEBI:57783"/>
        <dbReference type="ChEBI" id="CHEBI:57945"/>
        <dbReference type="ChEBI" id="CHEBI:58349"/>
        <dbReference type="EC" id="7.1.1.1"/>
    </reaction>
</comment>
<dbReference type="PANTHER" id="PTHR10160:SF19">
    <property type="entry name" value="PROTON-TRANSLOCATING NAD(P)(+) TRANSHYDROGENASE"/>
    <property type="match status" value="1"/>
</dbReference>
<reference evidence="11" key="1">
    <citation type="submission" date="2021-03" db="EMBL/GenBank/DDBJ databases">
        <title>Identification and antibiotic profiling of Wohlfahrtiimonas chitiniclastica, an underestimated human pathogen.</title>
        <authorList>
            <person name="Kopf A."/>
            <person name="Bunk B."/>
            <person name="Coldewey S."/>
            <person name="Gunzer F."/>
            <person name="Riedel T."/>
            <person name="Schroettner P."/>
        </authorList>
    </citation>
    <scope>NUCLEOTIDE SEQUENCE</scope>
    <source>
        <strain evidence="11">DSM 100917</strain>
    </source>
</reference>
<keyword evidence="7" id="KW-0520">NAD</keyword>
<dbReference type="InterPro" id="IPR007886">
    <property type="entry name" value="AlaDH/PNT_N"/>
</dbReference>
<dbReference type="GO" id="GO:0016491">
    <property type="term" value="F:oxidoreductase activity"/>
    <property type="evidence" value="ECO:0007669"/>
    <property type="project" value="InterPro"/>
</dbReference>
<evidence type="ECO:0000256" key="1">
    <source>
        <dbReference type="ARBA" id="ARBA00003943"/>
    </source>
</evidence>
<evidence type="ECO:0000259" key="9">
    <source>
        <dbReference type="SMART" id="SM01002"/>
    </source>
</evidence>
<keyword evidence="4" id="KW-0547">Nucleotide-binding</keyword>
<comment type="similarity">
    <text evidence="2">Belongs to the AlaDH/PNT family.</text>
</comment>
<dbReference type="GO" id="GO:0005886">
    <property type="term" value="C:plasma membrane"/>
    <property type="evidence" value="ECO:0007669"/>
    <property type="project" value="TreeGrafter"/>
</dbReference>
<dbReference type="Pfam" id="PF05222">
    <property type="entry name" value="AlaDh_PNT_N"/>
    <property type="match status" value="1"/>
</dbReference>
<organism evidence="11 12">
    <name type="scientific">Wohlfahrtiimonas chitiniclastica</name>
    <dbReference type="NCBI Taxonomy" id="400946"/>
    <lineage>
        <taxon>Bacteria</taxon>
        <taxon>Pseudomonadati</taxon>
        <taxon>Pseudomonadota</taxon>
        <taxon>Gammaproteobacteria</taxon>
        <taxon>Cardiobacteriales</taxon>
        <taxon>Ignatzschineriaceae</taxon>
        <taxon>Wohlfahrtiimonas</taxon>
    </lineage>
</organism>
<dbReference type="SUPFAM" id="SSF51735">
    <property type="entry name" value="NAD(P)-binding Rossmann-fold domains"/>
    <property type="match status" value="1"/>
</dbReference>
<evidence type="ECO:0000256" key="8">
    <source>
        <dbReference type="ARBA" id="ARBA00048202"/>
    </source>
</evidence>
<dbReference type="InterPro" id="IPR007698">
    <property type="entry name" value="AlaDH/PNT_NAD(H)-bd"/>
</dbReference>
<sequence length="371" mass="39403">MTQNIIVLKECAAQEKRVALDPLVAKRFSDLGFSVTVTPNAGKQAFFPDESYQDVAVKAPTFSENDIVLCVQSPSLETIEALAPNSILVGLLNPYQNADVVKALQAKNITSFAMELIPRITRAQSMDALSSQATIVGYEGVLMAASLSPRLFPMLTTAAGTIRPAKVVVIGAGVAGLQAIGTARRLGAQVEAYDIRPDAKEQVESLGAKLIDTGVNAAGEGGYARELTEEEVAMQAAALKKHLSKAHAVISTAAIPGRKAPVIITEDMVEEMPAGSVIIDLAAETGGNCALTQVGKIVQYNNVTISGPVNVASRAALHASEMYAKNIFNLLSPFMAEGQLTLDYDDEVIAQCLLTKDGKIVHERVRQTLEK</sequence>
<comment type="caution">
    <text evidence="11">The sequence shown here is derived from an EMBL/GenBank/DDBJ whole genome shotgun (WGS) entry which is preliminary data.</text>
</comment>
<dbReference type="GO" id="GO:0008750">
    <property type="term" value="F:proton-translocating NAD(P)+ transhydrogenase activity"/>
    <property type="evidence" value="ECO:0007669"/>
    <property type="project" value="UniProtKB-EC"/>
</dbReference>
<evidence type="ECO:0000259" key="10">
    <source>
        <dbReference type="SMART" id="SM01003"/>
    </source>
</evidence>
<dbReference type="EC" id="7.1.1.1" evidence="3"/>